<dbReference type="SMART" id="SM00282">
    <property type="entry name" value="LamG"/>
    <property type="match status" value="2"/>
</dbReference>
<keyword evidence="11" id="KW-0119">Carbohydrate metabolism</keyword>
<dbReference type="PROSITE" id="PS50853">
    <property type="entry name" value="FN3"/>
    <property type="match status" value="1"/>
</dbReference>
<keyword evidence="3" id="KW-0812">Transmembrane</keyword>
<evidence type="ECO:0000256" key="8">
    <source>
        <dbReference type="ARBA" id="ARBA00023157"/>
    </source>
</evidence>
<protein>
    <submittedName>
        <fullName evidence="14">PKD domain-containing protein</fullName>
    </submittedName>
</protein>
<keyword evidence="5" id="KW-0677">Repeat</keyword>
<evidence type="ECO:0000256" key="3">
    <source>
        <dbReference type="ARBA" id="ARBA00022692"/>
    </source>
</evidence>
<dbReference type="Pfam" id="PF13385">
    <property type="entry name" value="Laminin_G_3"/>
    <property type="match status" value="2"/>
</dbReference>
<dbReference type="Pfam" id="PF18911">
    <property type="entry name" value="PKD_4"/>
    <property type="match status" value="5"/>
</dbReference>
<keyword evidence="7" id="KW-0472">Membrane</keyword>
<keyword evidence="4" id="KW-0732">Signal</keyword>
<dbReference type="InterPro" id="IPR013783">
    <property type="entry name" value="Ig-like_fold"/>
</dbReference>
<keyword evidence="10" id="KW-0326">Glycosidase</keyword>
<sequence length="1378" mass="140364">MYSLYSDGDSVYGTGYDFGGGPEDGFEGVFRANWSDGSLVWLQDCHGDDYSVAVSSGVVYSASHDHYCGNVGGFPQTNPNWTFHHSLAFSKDYLGNTLTPDIYGYKSYAGQPAGTLLNWFPDWQVGSYTGKSQAAWDIATNDDYVLYGGEFLKINNIAQQGLVRFAKKGIAPDTDGPRLTGTGFPVTALSIRAGEVRLSWSANWDRDNTRLTYQLYREGTAAPIYETTADSNFWTLPDLRFVDKTVEAGKTYQYRVRAIDPDGNAAMGAYTSVTASATPASDYALGVLADGAVNYWPLTDTSATTAANWADGSDLIVNSATRGAAGPNLATPSKSTTFGGSTNSFAVSKTTQPGPDTFSVEAWVNTTSTAGGKIVGFGNSKTGDSGSYDRHVYMSGDGRITFGVYPGGVRTVSSAAGFNDGQWHYVVATMGSNGMTLYVDGKRVDGRADTTSGQPYTGYWRVGGDNVGGWPNTGSSNYLSGSISDVAVYDKVISRTQVNDHWVKSGRTSVVPPAPSDAYGAAVYGLSPTLFWRVGEPAGATKALDAALDANQGTYYGDVTKGVSGALSGVSNTGITLNPSGGTQTGISSDASFSNPTTFALETWFKTNSTSGGKILGFGNAQTGLSNNYDRHVYMAPDGTVKFGVWTGGAQIIQSGPGLNDNKWHHVVAQMSSNGMELYIDGALASSSANTQAQDYTGYWRVGGDSGWEGDQYWRGSVDEVAVYPQALTAAQVGSHFTLGAGIAPVNQAPVASFTSSAAGLVAAFDGSASSDAEGLITGYAWDFGDGQTGTGAAPSHTYGVAGTYTVTLTVTDEGGATGSVSHDVTVAPVNQAPTAAFTSAVSGLGASFDGSGSADAEGPVASYAWDFGDGQTGTGATTSHTYAGAGTYHVTLTVTDGAGATGTVGQDVVVAPVNQAPVAMFTSSMSHLAGSFDGNGSSDAEGPVASYAWDFGDGQTGTGATTSHTYAAAGTFHVTLTVTDGAGATGTVTNAVIASLAPVNQAPTAAFTSSVSGLGASVDAAASADPEGPIASYAWNFGDGQTGSGATASHTYAGAGTFTITLTVTDGGGATGSVSHDVTVAPVNQAPTAAFTSAVSGLGASFDGSGSADAEGPVASYAWDFGDGQTGTGATTSHTYAGAGTYHVTLTVTDGAGATGSVAQDVVIVVVSNVIGRDAFERAVANGWGQADVGGSWSIASGSASSFSVADGAGKMTVRSSTGLRANLAAASSSNTRVVASFSVDKIAGGQQITLVGRQVGADNYNARALIAADGTVRLAIFRNQSSFGAAVNVPGLVLTPGTVYTMAFEVKGNGTTSLAAKIWTAADAEPTAWRLTKTDTTAALQAAGGVGLDTFVPSSAGAYPVTVSFTDVTVIDPTIG</sequence>
<dbReference type="Proteomes" id="UP000740605">
    <property type="component" value="Unassembled WGS sequence"/>
</dbReference>
<evidence type="ECO:0000256" key="4">
    <source>
        <dbReference type="ARBA" id="ARBA00022729"/>
    </source>
</evidence>
<dbReference type="CDD" id="cd00110">
    <property type="entry name" value="LamG"/>
    <property type="match status" value="1"/>
</dbReference>
<dbReference type="PROSITE" id="PS50093">
    <property type="entry name" value="PKD"/>
    <property type="match status" value="5"/>
</dbReference>
<evidence type="ECO:0000259" key="13">
    <source>
        <dbReference type="PROSITE" id="PS50853"/>
    </source>
</evidence>
<accession>A0ABS5XUW9</accession>
<feature type="domain" description="PKD" evidence="12">
    <location>
        <begin position="746"/>
        <end position="827"/>
    </location>
</feature>
<keyword evidence="15" id="KW-1185">Reference proteome</keyword>
<evidence type="ECO:0000256" key="5">
    <source>
        <dbReference type="ARBA" id="ARBA00022737"/>
    </source>
</evidence>
<keyword evidence="9" id="KW-0966">Cell projection</keyword>
<dbReference type="SUPFAM" id="SSF49265">
    <property type="entry name" value="Fibronectin type III"/>
    <property type="match status" value="1"/>
</dbReference>
<dbReference type="SMART" id="SM00560">
    <property type="entry name" value="LamGL"/>
    <property type="match status" value="2"/>
</dbReference>
<dbReference type="InterPro" id="IPR013320">
    <property type="entry name" value="ConA-like_dom_sf"/>
</dbReference>
<feature type="domain" description="PKD" evidence="12">
    <location>
        <begin position="1000"/>
        <end position="1081"/>
    </location>
</feature>
<dbReference type="SUPFAM" id="SSF49299">
    <property type="entry name" value="PKD domain"/>
    <property type="match status" value="5"/>
</dbReference>
<dbReference type="CDD" id="cd00146">
    <property type="entry name" value="PKD"/>
    <property type="match status" value="5"/>
</dbReference>
<reference evidence="14 15" key="1">
    <citation type="submission" date="2021-03" db="EMBL/GenBank/DDBJ databases">
        <title>Microbacterium pauli sp. nov., isolated from microfiltered milk.</title>
        <authorList>
            <person name="Bellassi P."/>
            <person name="Fontana A."/>
            <person name="Callegari M.L."/>
            <person name="Lorenzo M."/>
            <person name="Cappa F."/>
        </authorList>
    </citation>
    <scope>NUCLEOTIDE SEQUENCE [LARGE SCALE GENOMIC DNA]</scope>
    <source>
        <strain evidence="14 15">DSM 18909</strain>
    </source>
</reference>
<keyword evidence="10" id="KW-0378">Hydrolase</keyword>
<evidence type="ECO:0000256" key="11">
    <source>
        <dbReference type="ARBA" id="ARBA00023326"/>
    </source>
</evidence>
<dbReference type="Gene3D" id="2.60.120.200">
    <property type="match status" value="2"/>
</dbReference>
<dbReference type="InterPro" id="IPR001791">
    <property type="entry name" value="Laminin_G"/>
</dbReference>
<dbReference type="InterPro" id="IPR022409">
    <property type="entry name" value="PKD/Chitinase_dom"/>
</dbReference>
<dbReference type="PANTHER" id="PTHR46730:SF1">
    <property type="entry name" value="PLAT DOMAIN-CONTAINING PROTEIN"/>
    <property type="match status" value="1"/>
</dbReference>
<feature type="domain" description="Fibronectin type-III" evidence="13">
    <location>
        <begin position="182"/>
        <end position="281"/>
    </location>
</feature>
<dbReference type="Gene3D" id="2.60.40.10">
    <property type="entry name" value="Immunoglobulins"/>
    <property type="match status" value="6"/>
</dbReference>
<dbReference type="InterPro" id="IPR003961">
    <property type="entry name" value="FN3_dom"/>
</dbReference>
<proteinExistence type="predicted"/>
<dbReference type="InterPro" id="IPR035986">
    <property type="entry name" value="PKD_dom_sf"/>
</dbReference>
<comment type="caution">
    <text evidence="14">The sequence shown here is derived from an EMBL/GenBank/DDBJ whole genome shotgun (WGS) entry which is preliminary data.</text>
</comment>
<dbReference type="PANTHER" id="PTHR46730">
    <property type="entry name" value="POLYCYSTIN-1"/>
    <property type="match status" value="1"/>
</dbReference>
<dbReference type="SMART" id="SM00089">
    <property type="entry name" value="PKD"/>
    <property type="match status" value="5"/>
</dbReference>
<evidence type="ECO:0000256" key="10">
    <source>
        <dbReference type="ARBA" id="ARBA00023295"/>
    </source>
</evidence>
<evidence type="ECO:0000256" key="7">
    <source>
        <dbReference type="ARBA" id="ARBA00023136"/>
    </source>
</evidence>
<evidence type="ECO:0000259" key="12">
    <source>
        <dbReference type="PROSITE" id="PS50093"/>
    </source>
</evidence>
<keyword evidence="11" id="KW-0624">Polysaccharide degradation</keyword>
<comment type="subcellular location">
    <subcellularLocation>
        <location evidence="2">Cell projection</location>
    </subcellularLocation>
    <subcellularLocation>
        <location evidence="1">Membrane</location>
        <topology evidence="1">Multi-pass membrane protein</topology>
    </subcellularLocation>
</comment>
<dbReference type="SUPFAM" id="SSF49899">
    <property type="entry name" value="Concanavalin A-like lectins/glucanases"/>
    <property type="match status" value="2"/>
</dbReference>
<organism evidence="14 15">
    <name type="scientific">Microbacterium flavum</name>
    <dbReference type="NCBI Taxonomy" id="415216"/>
    <lineage>
        <taxon>Bacteria</taxon>
        <taxon>Bacillati</taxon>
        <taxon>Actinomycetota</taxon>
        <taxon>Actinomycetes</taxon>
        <taxon>Micrococcales</taxon>
        <taxon>Microbacteriaceae</taxon>
        <taxon>Microbacterium</taxon>
    </lineage>
</organism>
<keyword evidence="6" id="KW-1133">Transmembrane helix</keyword>
<dbReference type="InterPro" id="IPR036116">
    <property type="entry name" value="FN3_sf"/>
</dbReference>
<evidence type="ECO:0000313" key="14">
    <source>
        <dbReference type="EMBL" id="MBT8798330.1"/>
    </source>
</evidence>
<evidence type="ECO:0000256" key="2">
    <source>
        <dbReference type="ARBA" id="ARBA00004316"/>
    </source>
</evidence>
<feature type="domain" description="PKD" evidence="12">
    <location>
        <begin position="914"/>
        <end position="1000"/>
    </location>
</feature>
<name>A0ABS5XUW9_9MICO</name>
<gene>
    <name evidence="14" type="ORF">J0P97_09615</name>
</gene>
<evidence type="ECO:0000313" key="15">
    <source>
        <dbReference type="Proteomes" id="UP000740605"/>
    </source>
</evidence>
<dbReference type="EMBL" id="JAFLHG010000008">
    <property type="protein sequence ID" value="MBT8798330.1"/>
    <property type="molecule type" value="Genomic_DNA"/>
</dbReference>
<evidence type="ECO:0000256" key="9">
    <source>
        <dbReference type="ARBA" id="ARBA00023273"/>
    </source>
</evidence>
<dbReference type="InterPro" id="IPR000601">
    <property type="entry name" value="PKD_dom"/>
</dbReference>
<feature type="domain" description="PKD" evidence="12">
    <location>
        <begin position="830"/>
        <end position="911"/>
    </location>
</feature>
<evidence type="ECO:0000256" key="1">
    <source>
        <dbReference type="ARBA" id="ARBA00004141"/>
    </source>
</evidence>
<keyword evidence="8" id="KW-1015">Disulfide bond</keyword>
<feature type="domain" description="PKD" evidence="12">
    <location>
        <begin position="1084"/>
        <end position="1167"/>
    </location>
</feature>
<dbReference type="InterPro" id="IPR006558">
    <property type="entry name" value="LamG-like"/>
</dbReference>
<evidence type="ECO:0000256" key="6">
    <source>
        <dbReference type="ARBA" id="ARBA00022989"/>
    </source>
</evidence>